<evidence type="ECO:0000313" key="3">
    <source>
        <dbReference type="Proteomes" id="UP000811609"/>
    </source>
</evidence>
<evidence type="ECO:0008006" key="4">
    <source>
        <dbReference type="Google" id="ProtNLM"/>
    </source>
</evidence>
<organism evidence="2 3">
    <name type="scientific">Carya illinoinensis</name>
    <name type="common">Pecan</name>
    <dbReference type="NCBI Taxonomy" id="32201"/>
    <lineage>
        <taxon>Eukaryota</taxon>
        <taxon>Viridiplantae</taxon>
        <taxon>Streptophyta</taxon>
        <taxon>Embryophyta</taxon>
        <taxon>Tracheophyta</taxon>
        <taxon>Spermatophyta</taxon>
        <taxon>Magnoliopsida</taxon>
        <taxon>eudicotyledons</taxon>
        <taxon>Gunneridae</taxon>
        <taxon>Pentapetalae</taxon>
        <taxon>rosids</taxon>
        <taxon>fabids</taxon>
        <taxon>Fagales</taxon>
        <taxon>Juglandaceae</taxon>
        <taxon>Carya</taxon>
    </lineage>
</organism>
<dbReference type="AlphaFoldDB" id="A0A8T1N641"/>
<dbReference type="EMBL" id="CM031823">
    <property type="protein sequence ID" value="KAG6625775.1"/>
    <property type="molecule type" value="Genomic_DNA"/>
</dbReference>
<proteinExistence type="predicted"/>
<evidence type="ECO:0000256" key="1">
    <source>
        <dbReference type="SAM" id="SignalP"/>
    </source>
</evidence>
<name>A0A8T1N641_CARIL</name>
<gene>
    <name evidence="2" type="ORF">CIPAW_15G002000</name>
</gene>
<feature type="chain" id="PRO_5035717607" description="Transmembrane protein" evidence="1">
    <location>
        <begin position="34"/>
        <end position="91"/>
    </location>
</feature>
<accession>A0A8T1N641</accession>
<dbReference type="Proteomes" id="UP000811609">
    <property type="component" value="Chromosome 15"/>
</dbReference>
<reference evidence="2" key="1">
    <citation type="submission" date="2020-12" db="EMBL/GenBank/DDBJ databases">
        <title>WGS assembly of Carya illinoinensis cv. Pawnee.</title>
        <authorList>
            <person name="Platts A."/>
            <person name="Shu S."/>
            <person name="Wright S."/>
            <person name="Barry K."/>
            <person name="Edger P."/>
            <person name="Pires J.C."/>
            <person name="Schmutz J."/>
        </authorList>
    </citation>
    <scope>NUCLEOTIDE SEQUENCE</scope>
    <source>
        <tissue evidence="2">Leaf</tissue>
    </source>
</reference>
<keyword evidence="3" id="KW-1185">Reference proteome</keyword>
<sequence>MASSSFSSKSSNLRRNTLCLILVFLVINGSCTATRPGVTIMVDSTRTLKEKHRTAFQYHGQLSKIRTRSFVSDVKQIRRDDTLFKEPISCF</sequence>
<comment type="caution">
    <text evidence="2">The sequence shown here is derived from an EMBL/GenBank/DDBJ whole genome shotgun (WGS) entry which is preliminary data.</text>
</comment>
<evidence type="ECO:0000313" key="2">
    <source>
        <dbReference type="EMBL" id="KAG6625775.1"/>
    </source>
</evidence>
<keyword evidence="1" id="KW-0732">Signal</keyword>
<protein>
    <recommendedName>
        <fullName evidence="4">Transmembrane protein</fullName>
    </recommendedName>
</protein>
<feature type="signal peptide" evidence="1">
    <location>
        <begin position="1"/>
        <end position="33"/>
    </location>
</feature>